<name>A0A973VYI2_9BRAD</name>
<sequence>MGVTFRARSIEQIREIFDKVREDIWPTDAARKLRLVIDQVYKLADIGKAFDHMEADNHRGKIVASLQLVRHRTETFENKALTRRFVRHLLTWSVARMASPSDLGGKQP</sequence>
<evidence type="ECO:0000313" key="1">
    <source>
        <dbReference type="EMBL" id="NVI44332.1"/>
    </source>
</evidence>
<dbReference type="Pfam" id="PF13602">
    <property type="entry name" value="ADH_zinc_N_2"/>
    <property type="match status" value="1"/>
</dbReference>
<reference evidence="1" key="1">
    <citation type="submission" date="2020-06" db="EMBL/GenBank/DDBJ databases">
        <title>Whole Genome Sequence of Bradyrhizobium sp. Strain 1S1.</title>
        <authorList>
            <person name="Bromfield E.S.P."/>
            <person name="Cloutier S."/>
        </authorList>
    </citation>
    <scope>NUCLEOTIDE SEQUENCE [LARGE SCALE GENOMIC DNA]</scope>
    <source>
        <strain evidence="1">1S1</strain>
    </source>
</reference>
<proteinExistence type="predicted"/>
<protein>
    <submittedName>
        <fullName evidence="1">Zinc-binding dehydrogenase</fullName>
    </submittedName>
</protein>
<dbReference type="EMBL" id="JAAOLE020000001">
    <property type="protein sequence ID" value="NVI44332.1"/>
    <property type="molecule type" value="Genomic_DNA"/>
</dbReference>
<dbReference type="AlphaFoldDB" id="A0A973VYI2"/>
<comment type="caution">
    <text evidence="1">The sequence shown here is derived from an EMBL/GenBank/DDBJ whole genome shotgun (WGS) entry which is preliminary data.</text>
</comment>
<gene>
    <name evidence="1" type="ORF">HAP48_015520</name>
</gene>
<accession>A0A973VYI2</accession>
<dbReference type="Gene3D" id="3.90.180.10">
    <property type="entry name" value="Medium-chain alcohol dehydrogenases, catalytic domain"/>
    <property type="match status" value="1"/>
</dbReference>
<organism evidence="1">
    <name type="scientific">Bradyrhizobium septentrionale</name>
    <dbReference type="NCBI Taxonomy" id="1404411"/>
    <lineage>
        <taxon>Bacteria</taxon>
        <taxon>Pseudomonadati</taxon>
        <taxon>Pseudomonadota</taxon>
        <taxon>Alphaproteobacteria</taxon>
        <taxon>Hyphomicrobiales</taxon>
        <taxon>Nitrobacteraceae</taxon>
        <taxon>Bradyrhizobium</taxon>
    </lineage>
</organism>